<proteinExistence type="predicted"/>
<keyword evidence="1" id="KW-0175">Coiled coil</keyword>
<gene>
    <name evidence="2" type="ORF">Psal009_01378</name>
</gene>
<organism evidence="2 3">
    <name type="scientific">Piscirickettsia salmonis</name>
    <dbReference type="NCBI Taxonomy" id="1238"/>
    <lineage>
        <taxon>Bacteria</taxon>
        <taxon>Pseudomonadati</taxon>
        <taxon>Pseudomonadota</taxon>
        <taxon>Gammaproteobacteria</taxon>
        <taxon>Thiotrichales</taxon>
        <taxon>Piscirickettsiaceae</taxon>
        <taxon>Piscirickettsia</taxon>
    </lineage>
</organism>
<sequence length="443" mass="50806">MKFIYPGINAPLDTTKSLYAETTQGYFSHKESGKALNLDFIKKQGSYLDKWDKRTSFTREEYQALTREQRLQLYKLHTTRWNYTLSLLLKDPGTGPDSPLYAEKKFLQNLNENDEMRKLYAGWFIDYVESREGEASKAVEALFKKEMQLKPECDLSKEKQIAAKVRQFRANMAQLKSLPNNQPENKQSAIDQYETKAISNFIKHQLTEVGEVGEADKIDLDTLEKTLKKAEEKCIKSLKKDSLSQVILATSNLCHPTISLAENWDQFESSANHQKIFLLLYNSNINLTECWNQVKDSTHLQKAVLALDGANISLAEHWEEVKGNEPLQKALTAAYDYLNTERSTWSKIQHSHGIGQTQQFICKLMAGEKKNLDSIQAEMQHWMQGYGRCARPSSSQQNSRFSFVYQSGIFPQAASPTLFLEANESEREAIKHTMLNPYLNLTK</sequence>
<reference evidence="2 3" key="1">
    <citation type="submission" date="2019-04" db="EMBL/GenBank/DDBJ databases">
        <title>Complete genome sequencing of Piscirickettsia salmonis strain Psal-009.</title>
        <authorList>
            <person name="Schober I."/>
            <person name="Bunk B."/>
            <person name="Sproer C."/>
            <person name="Carril G.P."/>
            <person name="Riedel T."/>
            <person name="Flores-Herrera P.A."/>
            <person name="Nourdin-Galindo G."/>
            <person name="Marshall S.H."/>
            <person name="Overmann J."/>
        </authorList>
    </citation>
    <scope>NUCLEOTIDE SEQUENCE [LARGE SCALE GENOMIC DNA]</scope>
    <source>
        <strain evidence="2 3">Psal-009</strain>
    </source>
</reference>
<dbReference type="EMBL" id="CP038908">
    <property type="protein sequence ID" value="QGO05489.1"/>
    <property type="molecule type" value="Genomic_DNA"/>
</dbReference>
<dbReference type="GeneID" id="66740561"/>
<accession>A0A9Q5VAC8</accession>
<dbReference type="Proteomes" id="UP000422232">
    <property type="component" value="Chromosome"/>
</dbReference>
<feature type="coiled-coil region" evidence="1">
    <location>
        <begin position="213"/>
        <end position="240"/>
    </location>
</feature>
<evidence type="ECO:0000313" key="3">
    <source>
        <dbReference type="Proteomes" id="UP000422232"/>
    </source>
</evidence>
<dbReference type="AlphaFoldDB" id="A0A9Q5VAC8"/>
<name>A0A9Q5VAC8_PISSA</name>
<keyword evidence="3" id="KW-1185">Reference proteome</keyword>
<evidence type="ECO:0000256" key="1">
    <source>
        <dbReference type="SAM" id="Coils"/>
    </source>
</evidence>
<protein>
    <submittedName>
        <fullName evidence="2">Uncharacterized protein</fullName>
    </submittedName>
</protein>
<dbReference type="RefSeq" id="WP_016209448.1">
    <property type="nucleotide sequence ID" value="NZ_CP013773.1"/>
</dbReference>
<evidence type="ECO:0000313" key="2">
    <source>
        <dbReference type="EMBL" id="QGO05489.1"/>
    </source>
</evidence>